<gene>
    <name evidence="1" type="ORF">C2G38_2045089</name>
</gene>
<dbReference type="AlphaFoldDB" id="A0A397UFZ5"/>
<evidence type="ECO:0000313" key="1">
    <source>
        <dbReference type="EMBL" id="RIB08521.1"/>
    </source>
</evidence>
<protein>
    <submittedName>
        <fullName evidence="1">Uncharacterized protein</fullName>
    </submittedName>
</protein>
<accession>A0A397UFZ5</accession>
<dbReference type="EMBL" id="QKWP01001499">
    <property type="protein sequence ID" value="RIB08521.1"/>
    <property type="molecule type" value="Genomic_DNA"/>
</dbReference>
<keyword evidence="2" id="KW-1185">Reference proteome</keyword>
<dbReference type="Proteomes" id="UP000266673">
    <property type="component" value="Unassembled WGS sequence"/>
</dbReference>
<proteinExistence type="predicted"/>
<name>A0A397UFZ5_9GLOM</name>
<reference evidence="1 2" key="1">
    <citation type="submission" date="2018-06" db="EMBL/GenBank/DDBJ databases">
        <title>Comparative genomics reveals the genomic features of Rhizophagus irregularis, R. cerebriforme, R. diaphanum and Gigaspora rosea, and their symbiotic lifestyle signature.</title>
        <authorList>
            <person name="Morin E."/>
            <person name="San Clemente H."/>
            <person name="Chen E.C.H."/>
            <person name="De La Providencia I."/>
            <person name="Hainaut M."/>
            <person name="Kuo A."/>
            <person name="Kohler A."/>
            <person name="Murat C."/>
            <person name="Tang N."/>
            <person name="Roy S."/>
            <person name="Loubradou J."/>
            <person name="Henrissat B."/>
            <person name="Grigoriev I.V."/>
            <person name="Corradi N."/>
            <person name="Roux C."/>
            <person name="Martin F.M."/>
        </authorList>
    </citation>
    <scope>NUCLEOTIDE SEQUENCE [LARGE SCALE GENOMIC DNA]</scope>
    <source>
        <strain evidence="1 2">DAOM 194757</strain>
    </source>
</reference>
<comment type="caution">
    <text evidence="1">The sequence shown here is derived from an EMBL/GenBank/DDBJ whole genome shotgun (WGS) entry which is preliminary data.</text>
</comment>
<dbReference type="OrthoDB" id="2437341at2759"/>
<organism evidence="1 2">
    <name type="scientific">Gigaspora rosea</name>
    <dbReference type="NCBI Taxonomy" id="44941"/>
    <lineage>
        <taxon>Eukaryota</taxon>
        <taxon>Fungi</taxon>
        <taxon>Fungi incertae sedis</taxon>
        <taxon>Mucoromycota</taxon>
        <taxon>Glomeromycotina</taxon>
        <taxon>Glomeromycetes</taxon>
        <taxon>Diversisporales</taxon>
        <taxon>Gigasporaceae</taxon>
        <taxon>Gigaspora</taxon>
    </lineage>
</organism>
<evidence type="ECO:0000313" key="2">
    <source>
        <dbReference type="Proteomes" id="UP000266673"/>
    </source>
</evidence>
<sequence>MNLFQIDNIQENKFQKRIEKKVRFNKAMSLAKQAIALQNDDKNDHELEVFMQNYVDKKNFELEKETQQRELRIFKERQNSNVLSTQIDRHAVSIKNIANSAYHVGKGAPRKKCIKGEQEKYQAKKKSTLKPRICGFCHEPNHYQSTCLLKRSRENATQ</sequence>